<accession>A0A496PMS5</accession>
<gene>
    <name evidence="5" type="ORF">DWQ67_02825</name>
</gene>
<keyword evidence="6" id="KW-1185">Reference proteome</keyword>
<dbReference type="PANTHER" id="PTHR10302">
    <property type="entry name" value="SINGLE-STRANDED DNA-BINDING PROTEIN"/>
    <property type="match status" value="1"/>
</dbReference>
<protein>
    <recommendedName>
        <fullName evidence="3">Single-stranded DNA-binding protein</fullName>
    </recommendedName>
</protein>
<dbReference type="InterPro" id="IPR000424">
    <property type="entry name" value="Primosome_PriB/ssb"/>
</dbReference>
<dbReference type="GO" id="GO:0006260">
    <property type="term" value="P:DNA replication"/>
    <property type="evidence" value="ECO:0007669"/>
    <property type="project" value="InterPro"/>
</dbReference>
<dbReference type="CDD" id="cd04496">
    <property type="entry name" value="SSB_OBF"/>
    <property type="match status" value="1"/>
</dbReference>
<dbReference type="AlphaFoldDB" id="A0A496PMS5"/>
<dbReference type="GO" id="GO:0009295">
    <property type="term" value="C:nucleoid"/>
    <property type="evidence" value="ECO:0007669"/>
    <property type="project" value="TreeGrafter"/>
</dbReference>
<evidence type="ECO:0000256" key="1">
    <source>
        <dbReference type="ARBA" id="ARBA00023125"/>
    </source>
</evidence>
<dbReference type="SUPFAM" id="SSF50249">
    <property type="entry name" value="Nucleic acid-binding proteins"/>
    <property type="match status" value="1"/>
</dbReference>
<comment type="caution">
    <text evidence="5">The sequence shown here is derived from an EMBL/GenBank/DDBJ whole genome shotgun (WGS) entry which is preliminary data.</text>
</comment>
<dbReference type="RefSeq" id="WP_121484042.1">
    <property type="nucleotide sequence ID" value="NZ_QQXL01000001.1"/>
</dbReference>
<dbReference type="Pfam" id="PF00436">
    <property type="entry name" value="SSB"/>
    <property type="match status" value="1"/>
</dbReference>
<dbReference type="Proteomes" id="UP000273119">
    <property type="component" value="Unassembled WGS sequence"/>
</dbReference>
<evidence type="ECO:0000313" key="6">
    <source>
        <dbReference type="Proteomes" id="UP000273119"/>
    </source>
</evidence>
<dbReference type="EMBL" id="QQXL01000001">
    <property type="protein sequence ID" value="RKW71779.1"/>
    <property type="molecule type" value="Genomic_DNA"/>
</dbReference>
<feature type="region of interest" description="Disordered" evidence="4">
    <location>
        <begin position="1"/>
        <end position="25"/>
    </location>
</feature>
<name>A0A496PMS5_9MICC</name>
<feature type="compositionally biased region" description="Low complexity" evidence="4">
    <location>
        <begin position="126"/>
        <end position="135"/>
    </location>
</feature>
<dbReference type="Gene3D" id="2.40.50.140">
    <property type="entry name" value="Nucleic acid-binding proteins"/>
    <property type="match status" value="1"/>
</dbReference>
<evidence type="ECO:0000256" key="4">
    <source>
        <dbReference type="SAM" id="MobiDB-lite"/>
    </source>
</evidence>
<dbReference type="PROSITE" id="PS50935">
    <property type="entry name" value="SSB"/>
    <property type="match status" value="1"/>
</dbReference>
<feature type="compositionally biased region" description="Gly residues" evidence="4">
    <location>
        <begin position="144"/>
        <end position="153"/>
    </location>
</feature>
<proteinExistence type="predicted"/>
<feature type="compositionally biased region" description="Gly residues" evidence="4">
    <location>
        <begin position="113"/>
        <end position="125"/>
    </location>
</feature>
<dbReference type="InterPro" id="IPR012340">
    <property type="entry name" value="NA-bd_OB-fold"/>
</dbReference>
<evidence type="ECO:0000313" key="5">
    <source>
        <dbReference type="EMBL" id="RKW71779.1"/>
    </source>
</evidence>
<evidence type="ECO:0000256" key="3">
    <source>
        <dbReference type="RuleBase" id="RU000524"/>
    </source>
</evidence>
<reference evidence="5 6" key="1">
    <citation type="submission" date="2018-07" db="EMBL/GenBank/DDBJ databases">
        <title>Arthrobacter sp. nov., isolated from raw cow's milk with high bacterial count.</title>
        <authorList>
            <person name="Hahne J."/>
            <person name="Isele D."/>
            <person name="Lipski A."/>
        </authorList>
    </citation>
    <scope>NUCLEOTIDE SEQUENCE [LARGE SCALE GENOMIC DNA]</scope>
    <source>
        <strain evidence="5 6">JZ R-183</strain>
    </source>
</reference>
<sequence length="160" mass="17356">MPIPTISGIAGLTGDPETRHGIGNENKSVTNFRLAFNDSKYNNGQWETTKTFFVDAAGWEHLAERGAELRQGDQVYVEGRLETQHWEQDGQKRSKPYLVLRQLRKLEKTQKQGNGGGNQGGGFGGQQSQPQQQGNDAWRQPASGGNGGWGGAAGASDVPF</sequence>
<dbReference type="InterPro" id="IPR011344">
    <property type="entry name" value="ssDNA-bd"/>
</dbReference>
<feature type="region of interest" description="Disordered" evidence="4">
    <location>
        <begin position="103"/>
        <end position="160"/>
    </location>
</feature>
<dbReference type="PANTHER" id="PTHR10302:SF0">
    <property type="entry name" value="SINGLE-STRANDED DNA-BINDING PROTEIN, MITOCHONDRIAL"/>
    <property type="match status" value="1"/>
</dbReference>
<evidence type="ECO:0000256" key="2">
    <source>
        <dbReference type="PROSITE-ProRule" id="PRU00252"/>
    </source>
</evidence>
<dbReference type="NCBIfam" id="TIGR00621">
    <property type="entry name" value="ssb"/>
    <property type="match status" value="1"/>
</dbReference>
<organism evidence="5 6">
    <name type="scientific">Galactobacter caseinivorans</name>
    <dbReference type="NCBI Taxonomy" id="2676123"/>
    <lineage>
        <taxon>Bacteria</taxon>
        <taxon>Bacillati</taxon>
        <taxon>Actinomycetota</taxon>
        <taxon>Actinomycetes</taxon>
        <taxon>Micrococcales</taxon>
        <taxon>Micrococcaceae</taxon>
        <taxon>Galactobacter</taxon>
    </lineage>
</organism>
<dbReference type="GO" id="GO:0003697">
    <property type="term" value="F:single-stranded DNA binding"/>
    <property type="evidence" value="ECO:0007669"/>
    <property type="project" value="InterPro"/>
</dbReference>
<keyword evidence="1 2" id="KW-0238">DNA-binding</keyword>